<evidence type="ECO:0000256" key="1">
    <source>
        <dbReference type="ARBA" id="ARBA00007957"/>
    </source>
</evidence>
<evidence type="ECO:0000256" key="3">
    <source>
        <dbReference type="ARBA" id="ARBA00022833"/>
    </source>
</evidence>
<dbReference type="Proteomes" id="UP000284177">
    <property type="component" value="Unassembled WGS sequence"/>
</dbReference>
<keyword evidence="5" id="KW-0238">DNA-binding</keyword>
<evidence type="ECO:0008006" key="10">
    <source>
        <dbReference type="Google" id="ProtNLM"/>
    </source>
</evidence>
<protein>
    <recommendedName>
        <fullName evidence="10">Transcriptional repressor</fullName>
    </recommendedName>
</protein>
<organism evidence="8 9">
    <name type="scientific">Thermohalobacter berrensis</name>
    <dbReference type="NCBI Taxonomy" id="99594"/>
    <lineage>
        <taxon>Bacteria</taxon>
        <taxon>Bacillati</taxon>
        <taxon>Bacillota</taxon>
        <taxon>Tissierellia</taxon>
        <taxon>Tissierellales</taxon>
        <taxon>Thermohalobacteraceae</taxon>
        <taxon>Thermohalobacter</taxon>
    </lineage>
</organism>
<evidence type="ECO:0000256" key="7">
    <source>
        <dbReference type="PIRSR" id="PIRSR602481-1"/>
    </source>
</evidence>
<feature type="binding site" evidence="7">
    <location>
        <position position="100"/>
    </location>
    <ligand>
        <name>Zn(2+)</name>
        <dbReference type="ChEBI" id="CHEBI:29105"/>
    </ligand>
</feature>
<comment type="caution">
    <text evidence="8">The sequence shown here is derived from an EMBL/GenBank/DDBJ whole genome shotgun (WGS) entry which is preliminary data.</text>
</comment>
<sequence>MYEKKINFIKNILHKKGYKLTSSRKTVVMFFLRNLNKHFEPLDIYEKLKSQGNSVSLSTIYRTVRILKECDIIEELIYEDKKLYELKLFGQKSVHVHFNCLNCDKIKNYIDSNISLDIISKIEEIENKYDFKVENIDILFSGYCKACNVK</sequence>
<evidence type="ECO:0000256" key="6">
    <source>
        <dbReference type="ARBA" id="ARBA00023163"/>
    </source>
</evidence>
<dbReference type="Gene3D" id="3.30.1490.190">
    <property type="match status" value="1"/>
</dbReference>
<dbReference type="PANTHER" id="PTHR33202">
    <property type="entry name" value="ZINC UPTAKE REGULATION PROTEIN"/>
    <property type="match status" value="1"/>
</dbReference>
<dbReference type="SUPFAM" id="SSF46785">
    <property type="entry name" value="Winged helix' DNA-binding domain"/>
    <property type="match status" value="1"/>
</dbReference>
<dbReference type="GO" id="GO:1900376">
    <property type="term" value="P:regulation of secondary metabolite biosynthetic process"/>
    <property type="evidence" value="ECO:0007669"/>
    <property type="project" value="TreeGrafter"/>
</dbReference>
<dbReference type="GO" id="GO:0045892">
    <property type="term" value="P:negative regulation of DNA-templated transcription"/>
    <property type="evidence" value="ECO:0007669"/>
    <property type="project" value="TreeGrafter"/>
</dbReference>
<dbReference type="InterPro" id="IPR036390">
    <property type="entry name" value="WH_DNA-bd_sf"/>
</dbReference>
<keyword evidence="6" id="KW-0804">Transcription</keyword>
<comment type="cofactor">
    <cofactor evidence="7">
        <name>Zn(2+)</name>
        <dbReference type="ChEBI" id="CHEBI:29105"/>
    </cofactor>
    <text evidence="7">Binds 1 zinc ion per subunit.</text>
</comment>
<dbReference type="EMBL" id="MCIB01000001">
    <property type="protein sequence ID" value="RKD34264.1"/>
    <property type="molecule type" value="Genomic_DNA"/>
</dbReference>
<keyword evidence="9" id="KW-1185">Reference proteome</keyword>
<feature type="binding site" evidence="7">
    <location>
        <position position="103"/>
    </location>
    <ligand>
        <name>Zn(2+)</name>
        <dbReference type="ChEBI" id="CHEBI:29105"/>
    </ligand>
</feature>
<comment type="similarity">
    <text evidence="1">Belongs to the Fur family.</text>
</comment>
<evidence type="ECO:0000313" key="9">
    <source>
        <dbReference type="Proteomes" id="UP000284177"/>
    </source>
</evidence>
<evidence type="ECO:0000313" key="8">
    <source>
        <dbReference type="EMBL" id="RKD34264.1"/>
    </source>
</evidence>
<feature type="binding site" evidence="7">
    <location>
        <position position="147"/>
    </location>
    <ligand>
        <name>Zn(2+)</name>
        <dbReference type="ChEBI" id="CHEBI:29105"/>
    </ligand>
</feature>
<dbReference type="GO" id="GO:0003700">
    <property type="term" value="F:DNA-binding transcription factor activity"/>
    <property type="evidence" value="ECO:0007669"/>
    <property type="project" value="InterPro"/>
</dbReference>
<dbReference type="InterPro" id="IPR036388">
    <property type="entry name" value="WH-like_DNA-bd_sf"/>
</dbReference>
<dbReference type="Pfam" id="PF01475">
    <property type="entry name" value="FUR"/>
    <property type="match status" value="1"/>
</dbReference>
<dbReference type="RefSeq" id="WP_120165969.1">
    <property type="nucleotide sequence ID" value="NZ_MCIB01000001.1"/>
</dbReference>
<evidence type="ECO:0000256" key="4">
    <source>
        <dbReference type="ARBA" id="ARBA00023015"/>
    </source>
</evidence>
<dbReference type="PANTHER" id="PTHR33202:SF7">
    <property type="entry name" value="FERRIC UPTAKE REGULATION PROTEIN"/>
    <property type="match status" value="1"/>
</dbReference>
<dbReference type="CDD" id="cd07153">
    <property type="entry name" value="Fur_like"/>
    <property type="match status" value="1"/>
</dbReference>
<proteinExistence type="inferred from homology"/>
<name>A0A419T9V2_9FIRM</name>
<dbReference type="AlphaFoldDB" id="A0A419T9V2"/>
<dbReference type="GO" id="GO:0000976">
    <property type="term" value="F:transcription cis-regulatory region binding"/>
    <property type="evidence" value="ECO:0007669"/>
    <property type="project" value="TreeGrafter"/>
</dbReference>
<keyword evidence="4" id="KW-0805">Transcription regulation</keyword>
<evidence type="ECO:0000256" key="2">
    <source>
        <dbReference type="ARBA" id="ARBA00022491"/>
    </source>
</evidence>
<dbReference type="InterPro" id="IPR002481">
    <property type="entry name" value="FUR"/>
</dbReference>
<keyword evidence="3 7" id="KW-0862">Zinc</keyword>
<dbReference type="Gene3D" id="1.10.10.10">
    <property type="entry name" value="Winged helix-like DNA-binding domain superfamily/Winged helix DNA-binding domain"/>
    <property type="match status" value="1"/>
</dbReference>
<dbReference type="InterPro" id="IPR043135">
    <property type="entry name" value="Fur_C"/>
</dbReference>
<accession>A0A419T9V2</accession>
<keyword evidence="7" id="KW-0479">Metal-binding</keyword>
<feature type="binding site" evidence="7">
    <location>
        <position position="144"/>
    </location>
    <ligand>
        <name>Zn(2+)</name>
        <dbReference type="ChEBI" id="CHEBI:29105"/>
    </ligand>
</feature>
<dbReference type="GO" id="GO:0008270">
    <property type="term" value="F:zinc ion binding"/>
    <property type="evidence" value="ECO:0007669"/>
    <property type="project" value="TreeGrafter"/>
</dbReference>
<evidence type="ECO:0000256" key="5">
    <source>
        <dbReference type="ARBA" id="ARBA00023125"/>
    </source>
</evidence>
<keyword evidence="2" id="KW-0678">Repressor</keyword>
<reference evidence="8 9" key="1">
    <citation type="submission" date="2016-08" db="EMBL/GenBank/DDBJ databases">
        <title>Novel Firmicutes and Novel Genomes.</title>
        <authorList>
            <person name="Poppleton D.I."/>
            <person name="Gribaldo S."/>
        </authorList>
    </citation>
    <scope>NUCLEOTIDE SEQUENCE [LARGE SCALE GENOMIC DNA]</scope>
    <source>
        <strain evidence="8 9">CTT3</strain>
    </source>
</reference>
<dbReference type="OrthoDB" id="8659436at2"/>
<gene>
    <name evidence="8" type="ORF">BET03_00070</name>
</gene>